<sequence>MKKRMVPFVFIILLTVLIAFIAKFLLSDTNPKIVVVLDGLETEYSKTVKAGIEKGVADFNMDGKVIAPDSYSASKQNAILEDVLKQKPDALIITPIEPSVTIPVLTEYEKRKIPVLMLNKDAQWKDQTLFIGTDHLELGKMAGAILSSLLYPGDQVVFMVDSKTDSAVNDRIKGAKEVLESVDIEVMIEQLESDKTAHMSSEMSNMIQTHPTIKGLFATNDIIALDALKVIEEKGLHIPVIGTDGTMGMLQAVEKETLSITLSQNPFDMGYLSVEKALKASKGEHVEQKIDSGVDIVTTSNAKSRIDFLAKNVLR</sequence>
<evidence type="ECO:0000313" key="6">
    <source>
        <dbReference type="Proteomes" id="UP001165287"/>
    </source>
</evidence>
<evidence type="ECO:0000259" key="4">
    <source>
        <dbReference type="Pfam" id="PF13407"/>
    </source>
</evidence>
<comment type="similarity">
    <text evidence="2">Belongs to the bacterial solute-binding protein 2 family.</text>
</comment>
<accession>A0ABS7UKR5</accession>
<keyword evidence="6" id="KW-1185">Reference proteome</keyword>
<organism evidence="5 6">
    <name type="scientific">Metabacillus rhizolycopersici</name>
    <dbReference type="NCBI Taxonomy" id="2875709"/>
    <lineage>
        <taxon>Bacteria</taxon>
        <taxon>Bacillati</taxon>
        <taxon>Bacillota</taxon>
        <taxon>Bacilli</taxon>
        <taxon>Bacillales</taxon>
        <taxon>Bacillaceae</taxon>
        <taxon>Metabacillus</taxon>
    </lineage>
</organism>
<proteinExistence type="inferred from homology"/>
<evidence type="ECO:0000313" key="5">
    <source>
        <dbReference type="EMBL" id="MBZ5748910.1"/>
    </source>
</evidence>
<keyword evidence="3" id="KW-0732">Signal</keyword>
<comment type="subcellular location">
    <subcellularLocation>
        <location evidence="1">Cell envelope</location>
    </subcellularLocation>
</comment>
<gene>
    <name evidence="5" type="ORF">K9V48_01245</name>
</gene>
<dbReference type="Proteomes" id="UP001165287">
    <property type="component" value="Unassembled WGS sequence"/>
</dbReference>
<dbReference type="InterPro" id="IPR028082">
    <property type="entry name" value="Peripla_BP_I"/>
</dbReference>
<dbReference type="PANTHER" id="PTHR46847">
    <property type="entry name" value="D-ALLOSE-BINDING PERIPLASMIC PROTEIN-RELATED"/>
    <property type="match status" value="1"/>
</dbReference>
<dbReference type="Pfam" id="PF13407">
    <property type="entry name" value="Peripla_BP_4"/>
    <property type="match status" value="1"/>
</dbReference>
<dbReference type="InterPro" id="IPR025997">
    <property type="entry name" value="SBP_2_dom"/>
</dbReference>
<dbReference type="SUPFAM" id="SSF53822">
    <property type="entry name" value="Periplasmic binding protein-like I"/>
    <property type="match status" value="1"/>
</dbReference>
<dbReference type="RefSeq" id="WP_224136189.1">
    <property type="nucleotide sequence ID" value="NZ_JAIQUM010000002.1"/>
</dbReference>
<evidence type="ECO:0000256" key="3">
    <source>
        <dbReference type="ARBA" id="ARBA00022729"/>
    </source>
</evidence>
<protein>
    <submittedName>
        <fullName evidence="5">Sugar ABC transporter substrate-binding protein</fullName>
    </submittedName>
</protein>
<dbReference type="PANTHER" id="PTHR46847:SF1">
    <property type="entry name" value="D-ALLOSE-BINDING PERIPLASMIC PROTEIN-RELATED"/>
    <property type="match status" value="1"/>
</dbReference>
<evidence type="ECO:0000256" key="1">
    <source>
        <dbReference type="ARBA" id="ARBA00004196"/>
    </source>
</evidence>
<dbReference type="CDD" id="cd01536">
    <property type="entry name" value="PBP1_ABC_sugar_binding-like"/>
    <property type="match status" value="1"/>
</dbReference>
<evidence type="ECO:0000256" key="2">
    <source>
        <dbReference type="ARBA" id="ARBA00007639"/>
    </source>
</evidence>
<feature type="domain" description="Periplasmic binding protein" evidence="4">
    <location>
        <begin position="33"/>
        <end position="284"/>
    </location>
</feature>
<dbReference type="EMBL" id="JAIQUM010000002">
    <property type="protein sequence ID" value="MBZ5748910.1"/>
    <property type="molecule type" value="Genomic_DNA"/>
</dbReference>
<reference evidence="5" key="1">
    <citation type="submission" date="2024-05" db="EMBL/GenBank/DDBJ databases">
        <title>Metabacillus sp. nov., isolated from the rhizosphere soil of tomato plants.</title>
        <authorList>
            <person name="Ma R."/>
        </authorList>
    </citation>
    <scope>NUCLEOTIDE SEQUENCE</scope>
    <source>
        <strain evidence="5">DBTR6</strain>
    </source>
</reference>
<comment type="caution">
    <text evidence="5">The sequence shown here is derived from an EMBL/GenBank/DDBJ whole genome shotgun (WGS) entry which is preliminary data.</text>
</comment>
<name>A0ABS7UKR5_9BACI</name>
<dbReference type="Gene3D" id="3.40.50.2300">
    <property type="match status" value="2"/>
</dbReference>